<keyword evidence="4" id="KW-0808">Transferase</keyword>
<dbReference type="InterPro" id="IPR011009">
    <property type="entry name" value="Kinase-like_dom_sf"/>
</dbReference>
<evidence type="ECO:0000256" key="13">
    <source>
        <dbReference type="SAM" id="MobiDB-lite"/>
    </source>
</evidence>
<evidence type="ECO:0000256" key="8">
    <source>
        <dbReference type="ARBA" id="ARBA00022777"/>
    </source>
</evidence>
<dbReference type="FunFam" id="1.10.510.10:FF:000468">
    <property type="entry name" value="PTI1-like tyrosine-protein kinase 3"/>
    <property type="match status" value="1"/>
</dbReference>
<evidence type="ECO:0000259" key="15">
    <source>
        <dbReference type="PROSITE" id="PS50011"/>
    </source>
</evidence>
<evidence type="ECO:0000256" key="5">
    <source>
        <dbReference type="ARBA" id="ARBA00022692"/>
    </source>
</evidence>
<dbReference type="STRING" id="69332.A0A388LW21"/>
<feature type="chain" id="PRO_5017470475" description="Protein kinase domain-containing protein" evidence="14">
    <location>
        <begin position="16"/>
        <end position="478"/>
    </location>
</feature>
<evidence type="ECO:0000256" key="10">
    <source>
        <dbReference type="ARBA" id="ARBA00022989"/>
    </source>
</evidence>
<feature type="region of interest" description="Disordered" evidence="13">
    <location>
        <begin position="355"/>
        <end position="431"/>
    </location>
</feature>
<keyword evidence="6 14" id="KW-0732">Signal</keyword>
<dbReference type="PANTHER" id="PTHR47982:SF70">
    <property type="entry name" value="PROTEIN KINASE SUPERFAMILY PROTEIN"/>
    <property type="match status" value="1"/>
</dbReference>
<dbReference type="SUPFAM" id="SSF56112">
    <property type="entry name" value="Protein kinase-like (PK-like)"/>
    <property type="match status" value="1"/>
</dbReference>
<evidence type="ECO:0000256" key="9">
    <source>
        <dbReference type="ARBA" id="ARBA00022840"/>
    </source>
</evidence>
<keyword evidence="17" id="KW-1185">Reference proteome</keyword>
<evidence type="ECO:0000256" key="6">
    <source>
        <dbReference type="ARBA" id="ARBA00022729"/>
    </source>
</evidence>
<keyword evidence="11" id="KW-0472">Membrane</keyword>
<keyword evidence="9" id="KW-0067">ATP-binding</keyword>
<dbReference type="InterPro" id="IPR047117">
    <property type="entry name" value="PERK1-13-like"/>
</dbReference>
<evidence type="ECO:0000313" key="17">
    <source>
        <dbReference type="Proteomes" id="UP000265515"/>
    </source>
</evidence>
<evidence type="ECO:0000256" key="14">
    <source>
        <dbReference type="SAM" id="SignalP"/>
    </source>
</evidence>
<dbReference type="PANTHER" id="PTHR47982">
    <property type="entry name" value="PROLINE-RICH RECEPTOR-LIKE PROTEIN KINASE PERK4"/>
    <property type="match status" value="1"/>
</dbReference>
<comment type="caution">
    <text evidence="16">The sequence shown here is derived from an EMBL/GenBank/DDBJ whole genome shotgun (WGS) entry which is preliminary data.</text>
</comment>
<keyword evidence="2" id="KW-1003">Cell membrane</keyword>
<dbReference type="Gramene" id="GBG86506">
    <property type="protein sequence ID" value="GBG86506"/>
    <property type="gene ID" value="CBR_g41499"/>
</dbReference>
<dbReference type="Gene3D" id="3.30.200.20">
    <property type="entry name" value="Phosphorylase Kinase, domain 1"/>
    <property type="match status" value="1"/>
</dbReference>
<protein>
    <recommendedName>
        <fullName evidence="15">Protein kinase domain-containing protein</fullName>
    </recommendedName>
</protein>
<dbReference type="CDD" id="cd14066">
    <property type="entry name" value="STKc_IRAK"/>
    <property type="match status" value="1"/>
</dbReference>
<evidence type="ECO:0000256" key="3">
    <source>
        <dbReference type="ARBA" id="ARBA00022527"/>
    </source>
</evidence>
<comment type="subcellular location">
    <subcellularLocation>
        <location evidence="1">Cell membrane</location>
        <topology evidence="1">Single-pass membrane protein</topology>
    </subcellularLocation>
</comment>
<dbReference type="GO" id="GO:0005524">
    <property type="term" value="F:ATP binding"/>
    <property type="evidence" value="ECO:0007669"/>
    <property type="project" value="UniProtKB-KW"/>
</dbReference>
<feature type="signal peptide" evidence="14">
    <location>
        <begin position="1"/>
        <end position="15"/>
    </location>
</feature>
<keyword evidence="5" id="KW-0812">Transmembrane</keyword>
<dbReference type="OMA" id="CANDEFT"/>
<evidence type="ECO:0000256" key="12">
    <source>
        <dbReference type="ARBA" id="ARBA00023157"/>
    </source>
</evidence>
<dbReference type="AlphaFoldDB" id="A0A388LW21"/>
<keyword evidence="12" id="KW-1015">Disulfide bond</keyword>
<keyword evidence="10" id="KW-1133">Transmembrane helix</keyword>
<dbReference type="InterPro" id="IPR000719">
    <property type="entry name" value="Prot_kinase_dom"/>
</dbReference>
<dbReference type="Proteomes" id="UP000265515">
    <property type="component" value="Unassembled WGS sequence"/>
</dbReference>
<organism evidence="16 17">
    <name type="scientific">Chara braunii</name>
    <name type="common">Braun's stonewort</name>
    <dbReference type="NCBI Taxonomy" id="69332"/>
    <lineage>
        <taxon>Eukaryota</taxon>
        <taxon>Viridiplantae</taxon>
        <taxon>Streptophyta</taxon>
        <taxon>Charophyceae</taxon>
        <taxon>Charales</taxon>
        <taxon>Characeae</taxon>
        <taxon>Chara</taxon>
    </lineage>
</organism>
<dbReference type="InterPro" id="IPR008271">
    <property type="entry name" value="Ser/Thr_kinase_AS"/>
</dbReference>
<dbReference type="PROSITE" id="PS00108">
    <property type="entry name" value="PROTEIN_KINASE_ST"/>
    <property type="match status" value="1"/>
</dbReference>
<evidence type="ECO:0000313" key="16">
    <source>
        <dbReference type="EMBL" id="GBG86506.1"/>
    </source>
</evidence>
<keyword evidence="7" id="KW-0547">Nucleotide-binding</keyword>
<evidence type="ECO:0000256" key="7">
    <source>
        <dbReference type="ARBA" id="ARBA00022741"/>
    </source>
</evidence>
<dbReference type="Gene3D" id="1.10.510.10">
    <property type="entry name" value="Transferase(Phosphotransferase) domain 1"/>
    <property type="match status" value="1"/>
</dbReference>
<name>A0A388LW21_CHABU</name>
<evidence type="ECO:0000256" key="11">
    <source>
        <dbReference type="ARBA" id="ARBA00023136"/>
    </source>
</evidence>
<evidence type="ECO:0000256" key="2">
    <source>
        <dbReference type="ARBA" id="ARBA00022475"/>
    </source>
</evidence>
<dbReference type="PROSITE" id="PS50011">
    <property type="entry name" value="PROTEIN_KINASE_DOM"/>
    <property type="match status" value="1"/>
</dbReference>
<gene>
    <name evidence="16" type="ORF">CBR_g41499</name>
</gene>
<proteinExistence type="predicted"/>
<dbReference type="GO" id="GO:0004674">
    <property type="term" value="F:protein serine/threonine kinase activity"/>
    <property type="evidence" value="ECO:0007669"/>
    <property type="project" value="UniProtKB-KW"/>
</dbReference>
<evidence type="ECO:0000256" key="1">
    <source>
        <dbReference type="ARBA" id="ARBA00004162"/>
    </source>
</evidence>
<feature type="compositionally biased region" description="Low complexity" evidence="13">
    <location>
        <begin position="402"/>
        <end position="414"/>
    </location>
</feature>
<sequence length="478" mass="52259">MVMCLLALLRSLCRAKKKPESTVSHTVTSGNESLGKDVAAVATPDLHAHFGGGGNNELLSPSSISSGPQKFKLAELSQWTDNFSKQRLLGVGGFGKVFEAHMPGGRKGAVKRAKRQSEQGNAQFLAEVELLSQVHHKNLVKLLGYCNEAGEKILVYEYMAKGTLRRNLSRKRERPLDWVERLNIAIGSAAGITYLHTHVHPPIIHRDIKSSNILLDDNYVAKVADFGLCRPATTEGSRATISVRGTVGYMDPDFCVSSEVSEKSDVYSFGVVLLEIVTAKSPTWKGQHIINEMKSCCANKRVCDLIDPTLTGKYPRQAMDEYIELALRCTDSSRRRPSMTIVWSTLEMIRDSALSTPSEEEMMDDAQSSGSVSGRASSRPMDGSSPFLMRWPSQATSVHRASSMGRRSSTISSGLSMEACSTGASPETKECAGETPLRKRERARMTLAVETDGVDDDGCEEPHSPTTLIQMLTEVSAR</sequence>
<dbReference type="Pfam" id="PF07714">
    <property type="entry name" value="PK_Tyr_Ser-Thr"/>
    <property type="match status" value="1"/>
</dbReference>
<dbReference type="EMBL" id="BFEA01000568">
    <property type="protein sequence ID" value="GBG86506.1"/>
    <property type="molecule type" value="Genomic_DNA"/>
</dbReference>
<keyword evidence="3" id="KW-0723">Serine/threonine-protein kinase</keyword>
<reference evidence="16 17" key="1">
    <citation type="journal article" date="2018" name="Cell">
        <title>The Chara Genome: Secondary Complexity and Implications for Plant Terrestrialization.</title>
        <authorList>
            <person name="Nishiyama T."/>
            <person name="Sakayama H."/>
            <person name="Vries J.D."/>
            <person name="Buschmann H."/>
            <person name="Saint-Marcoux D."/>
            <person name="Ullrich K.K."/>
            <person name="Haas F.B."/>
            <person name="Vanderstraeten L."/>
            <person name="Becker D."/>
            <person name="Lang D."/>
            <person name="Vosolsobe S."/>
            <person name="Rombauts S."/>
            <person name="Wilhelmsson P.K.I."/>
            <person name="Janitza P."/>
            <person name="Kern R."/>
            <person name="Heyl A."/>
            <person name="Rumpler F."/>
            <person name="Villalobos L.I.A.C."/>
            <person name="Clay J.M."/>
            <person name="Skokan R."/>
            <person name="Toyoda A."/>
            <person name="Suzuki Y."/>
            <person name="Kagoshima H."/>
            <person name="Schijlen E."/>
            <person name="Tajeshwar N."/>
            <person name="Catarino B."/>
            <person name="Hetherington A.J."/>
            <person name="Saltykova A."/>
            <person name="Bonnot C."/>
            <person name="Breuninger H."/>
            <person name="Symeonidi A."/>
            <person name="Radhakrishnan G.V."/>
            <person name="Van Nieuwerburgh F."/>
            <person name="Deforce D."/>
            <person name="Chang C."/>
            <person name="Karol K.G."/>
            <person name="Hedrich R."/>
            <person name="Ulvskov P."/>
            <person name="Glockner G."/>
            <person name="Delwiche C.F."/>
            <person name="Petrasek J."/>
            <person name="Van de Peer Y."/>
            <person name="Friml J."/>
            <person name="Beilby M."/>
            <person name="Dolan L."/>
            <person name="Kohara Y."/>
            <person name="Sugano S."/>
            <person name="Fujiyama A."/>
            <person name="Delaux P.-M."/>
            <person name="Quint M."/>
            <person name="TheiBen G."/>
            <person name="Hagemann M."/>
            <person name="Harholt J."/>
            <person name="Dunand C."/>
            <person name="Zachgo S."/>
            <person name="Langdale J."/>
            <person name="Maumus F."/>
            <person name="Straeten D.V.D."/>
            <person name="Gould S.B."/>
            <person name="Rensing S.A."/>
        </authorList>
    </citation>
    <scope>NUCLEOTIDE SEQUENCE [LARGE SCALE GENOMIC DNA]</scope>
    <source>
        <strain evidence="16 17">S276</strain>
    </source>
</reference>
<accession>A0A388LW21</accession>
<dbReference type="FunFam" id="3.30.200.20:FF:000039">
    <property type="entry name" value="receptor-like protein kinase FERONIA"/>
    <property type="match status" value="1"/>
</dbReference>
<feature type="domain" description="Protein kinase" evidence="15">
    <location>
        <begin position="83"/>
        <end position="349"/>
    </location>
</feature>
<dbReference type="InterPro" id="IPR001245">
    <property type="entry name" value="Ser-Thr/Tyr_kinase_cat_dom"/>
</dbReference>
<dbReference type="SMART" id="SM00220">
    <property type="entry name" value="S_TKc"/>
    <property type="match status" value="1"/>
</dbReference>
<dbReference type="OrthoDB" id="4062651at2759"/>
<dbReference type="GO" id="GO:0005886">
    <property type="term" value="C:plasma membrane"/>
    <property type="evidence" value="ECO:0007669"/>
    <property type="project" value="UniProtKB-SubCell"/>
</dbReference>
<feature type="compositionally biased region" description="Low complexity" evidence="13">
    <location>
        <begin position="368"/>
        <end position="379"/>
    </location>
</feature>
<keyword evidence="8" id="KW-0418">Kinase</keyword>
<evidence type="ECO:0000256" key="4">
    <source>
        <dbReference type="ARBA" id="ARBA00022679"/>
    </source>
</evidence>